<gene>
    <name evidence="3" type="ORF">BU638_01600</name>
    <name evidence="4" type="ORF">BU676_00255</name>
    <name evidence="2" type="ORF">RCF65_08210</name>
</gene>
<evidence type="ECO:0000313" key="4">
    <source>
        <dbReference type="EMBL" id="PTG71373.1"/>
    </source>
</evidence>
<dbReference type="Proteomes" id="UP000242144">
    <property type="component" value="Unassembled WGS sequence"/>
</dbReference>
<evidence type="ECO:0000259" key="1">
    <source>
        <dbReference type="Pfam" id="PF14493"/>
    </source>
</evidence>
<dbReference type="Pfam" id="PF14493">
    <property type="entry name" value="HTH_40"/>
    <property type="match status" value="1"/>
</dbReference>
<protein>
    <submittedName>
        <fullName evidence="2">Helix-turn-helix domain-containing protein</fullName>
    </submittedName>
</protein>
<evidence type="ECO:0000313" key="7">
    <source>
        <dbReference type="Proteomes" id="UP001240157"/>
    </source>
</evidence>
<evidence type="ECO:0000313" key="6">
    <source>
        <dbReference type="Proteomes" id="UP000242144"/>
    </source>
</evidence>
<feature type="domain" description="Helicase Helix-turn-helix" evidence="1">
    <location>
        <begin position="221"/>
        <end position="306"/>
    </location>
</feature>
<evidence type="ECO:0000313" key="2">
    <source>
        <dbReference type="EMBL" id="MDQ7175968.1"/>
    </source>
</evidence>
<evidence type="ECO:0000313" key="3">
    <source>
        <dbReference type="EMBL" id="PTG28928.1"/>
    </source>
</evidence>
<dbReference type="InterPro" id="IPR029491">
    <property type="entry name" value="Helicase_HTH"/>
</dbReference>
<dbReference type="EMBL" id="JAVGJF010000052">
    <property type="protein sequence ID" value="MDQ7175968.1"/>
    <property type="molecule type" value="Genomic_DNA"/>
</dbReference>
<proteinExistence type="predicted"/>
<dbReference type="EMBL" id="PZCM01000001">
    <property type="protein sequence ID" value="PTG28928.1"/>
    <property type="molecule type" value="Genomic_DNA"/>
</dbReference>
<reference evidence="2 7" key="3">
    <citation type="submission" date="2023-08" db="EMBL/GenBank/DDBJ databases">
        <title>Whole genome sequencing of Staphylococcus chromogenes NNSch 2386.</title>
        <authorList>
            <person name="Kropotov V.S."/>
            <person name="Boriskina E.V."/>
            <person name="Gordinskaya N.A."/>
            <person name="Shkurkina I.S."/>
            <person name="Kryazhev D.V."/>
            <person name="Alekseeva A.E."/>
            <person name="Makhova M.A."/>
        </authorList>
    </citation>
    <scope>NUCLEOTIDE SEQUENCE [LARGE SCALE GENOMIC DNA]</scope>
    <source>
        <strain evidence="2 7">NNSch 2386</strain>
    </source>
</reference>
<name>A0AAJ2N791_STACR</name>
<accession>A0AAJ2N791</accession>
<keyword evidence="5" id="KW-1185">Reference proteome</keyword>
<dbReference type="Proteomes" id="UP000242008">
    <property type="component" value="Unassembled WGS sequence"/>
</dbReference>
<dbReference type="AlphaFoldDB" id="A0AAJ2N791"/>
<reference evidence="5 6" key="1">
    <citation type="journal article" date="2016" name="Front. Microbiol.">
        <title>Comprehensive Phylogenetic Analysis of Bovine Non-aureus Staphylococci Species Based on Whole-Genome Sequencing.</title>
        <authorList>
            <person name="Naushad S."/>
            <person name="Barkema H.W."/>
            <person name="Luby C."/>
            <person name="Condas L.A."/>
            <person name="Nobrega D.B."/>
            <person name="Carson D.A."/>
            <person name="De Buck J."/>
        </authorList>
    </citation>
    <scope>NUCLEOTIDE SEQUENCE [LARGE SCALE GENOMIC DNA]</scope>
    <source>
        <strain evidence="3 6">SNUC 105</strain>
        <strain evidence="4 5">SNUC 1363</strain>
    </source>
</reference>
<evidence type="ECO:0000313" key="5">
    <source>
        <dbReference type="Proteomes" id="UP000242008"/>
    </source>
</evidence>
<organism evidence="3 6">
    <name type="scientific">Staphylococcus chromogenes</name>
    <name type="common">Staphylococcus hyicus subsp. chromogenes</name>
    <dbReference type="NCBI Taxonomy" id="46126"/>
    <lineage>
        <taxon>Bacteria</taxon>
        <taxon>Bacillati</taxon>
        <taxon>Bacillota</taxon>
        <taxon>Bacilli</taxon>
        <taxon>Bacillales</taxon>
        <taxon>Staphylococcaceae</taxon>
        <taxon>Staphylococcus</taxon>
    </lineage>
</organism>
<dbReference type="Proteomes" id="UP001240157">
    <property type="component" value="Unassembled WGS sequence"/>
</dbReference>
<comment type="caution">
    <text evidence="3">The sequence shown here is derived from an EMBL/GenBank/DDBJ whole genome shotgun (WGS) entry which is preliminary data.</text>
</comment>
<dbReference type="RefSeq" id="WP_037573794.1">
    <property type="nucleotide sequence ID" value="NZ_CP084719.1"/>
</dbReference>
<sequence>MKTLIQFAYHQASPYKTEKSIYNIITGKKSHQTFFDAVSLNLFTLFGIQKNLSWETFLTYITHEPNDLRIPTNNQATFQTLNQTFENIQLLIQTLSHLKHQSTSFMPVSSQIDTHLKVKQVYHQIKHQHLEENVYREIHHLFKKLNQQQPQSVIHYFLTGYEEGMYTAHQVALIEKVHPEALTVLIYKDLYYLHSLLGETEEFPILTQCRTTLKVSQAVYRTFLLIKEGHSIESISQKNRISVNTVYDHIIDLFINDYLEDYRLFINETQQIQSFAKYYERFPKQRLKFYKNEFDMFTYFEIKLIIICITKGVLHA</sequence>
<reference evidence="3" key="2">
    <citation type="submission" date="2018-03" db="EMBL/GenBank/DDBJ databases">
        <authorList>
            <person name="Naushad S."/>
        </authorList>
    </citation>
    <scope>NUCLEOTIDE SEQUENCE</scope>
    <source>
        <strain evidence="3">SNUC 105</strain>
        <strain evidence="4">SNUC 1363</strain>
    </source>
</reference>
<dbReference type="EMBL" id="PZAO01000001">
    <property type="protein sequence ID" value="PTG71373.1"/>
    <property type="molecule type" value="Genomic_DNA"/>
</dbReference>